<comment type="caution">
    <text evidence="5">The sequence shown here is derived from an EMBL/GenBank/DDBJ whole genome shotgun (WGS) entry which is preliminary data.</text>
</comment>
<dbReference type="PANTHER" id="PTHR30146">
    <property type="entry name" value="LACI-RELATED TRANSCRIPTIONAL REPRESSOR"/>
    <property type="match status" value="1"/>
</dbReference>
<evidence type="ECO:0000256" key="3">
    <source>
        <dbReference type="ARBA" id="ARBA00023163"/>
    </source>
</evidence>
<dbReference type="CDD" id="cd06267">
    <property type="entry name" value="PBP1_LacI_sugar_binding-like"/>
    <property type="match status" value="1"/>
</dbReference>
<dbReference type="GO" id="GO:0003700">
    <property type="term" value="F:DNA-binding transcription factor activity"/>
    <property type="evidence" value="ECO:0007669"/>
    <property type="project" value="TreeGrafter"/>
</dbReference>
<dbReference type="Proteomes" id="UP000219994">
    <property type="component" value="Unassembled WGS sequence"/>
</dbReference>
<dbReference type="InterPro" id="IPR000843">
    <property type="entry name" value="HTH_LacI"/>
</dbReference>
<evidence type="ECO:0000256" key="1">
    <source>
        <dbReference type="ARBA" id="ARBA00023015"/>
    </source>
</evidence>
<gene>
    <name evidence="5" type="ORF">B5766_09665</name>
</gene>
<evidence type="ECO:0000313" key="6">
    <source>
        <dbReference type="Proteomes" id="UP000219994"/>
    </source>
</evidence>
<accession>A0A2A6FQ24</accession>
<evidence type="ECO:0000256" key="2">
    <source>
        <dbReference type="ARBA" id="ARBA00023125"/>
    </source>
</evidence>
<dbReference type="InterPro" id="IPR046335">
    <property type="entry name" value="LacI/GalR-like_sensor"/>
</dbReference>
<protein>
    <recommendedName>
        <fullName evidence="4">HTH lacI-type domain-containing protein</fullName>
    </recommendedName>
</protein>
<dbReference type="Pfam" id="PF00356">
    <property type="entry name" value="LacI"/>
    <property type="match status" value="1"/>
</dbReference>
<dbReference type="PANTHER" id="PTHR30146:SF109">
    <property type="entry name" value="HTH-TYPE TRANSCRIPTIONAL REGULATOR GALS"/>
    <property type="match status" value="1"/>
</dbReference>
<keyword evidence="1" id="KW-0805">Transcription regulation</keyword>
<dbReference type="InterPro" id="IPR010982">
    <property type="entry name" value="Lambda_DNA-bd_dom_sf"/>
</dbReference>
<dbReference type="EMBL" id="NAEP01000046">
    <property type="protein sequence ID" value="PDQ34721.1"/>
    <property type="molecule type" value="Genomic_DNA"/>
</dbReference>
<evidence type="ECO:0000313" key="5">
    <source>
        <dbReference type="EMBL" id="PDQ34721.1"/>
    </source>
</evidence>
<feature type="domain" description="HTH lacI-type" evidence="4">
    <location>
        <begin position="2"/>
        <end position="56"/>
    </location>
</feature>
<organism evidence="5 6">
    <name type="scientific">Candidatus Lumbricidiphila eiseniae</name>
    <dbReference type="NCBI Taxonomy" id="1969409"/>
    <lineage>
        <taxon>Bacteria</taxon>
        <taxon>Bacillati</taxon>
        <taxon>Actinomycetota</taxon>
        <taxon>Actinomycetes</taxon>
        <taxon>Micrococcales</taxon>
        <taxon>Microbacteriaceae</taxon>
        <taxon>Candidatus Lumbricidiphila</taxon>
    </lineage>
</organism>
<dbReference type="SUPFAM" id="SSF47413">
    <property type="entry name" value="lambda repressor-like DNA-binding domains"/>
    <property type="match status" value="1"/>
</dbReference>
<dbReference type="Gene3D" id="1.10.260.40">
    <property type="entry name" value="lambda repressor-like DNA-binding domains"/>
    <property type="match status" value="1"/>
</dbReference>
<keyword evidence="2" id="KW-0238">DNA-binding</keyword>
<dbReference type="InterPro" id="IPR028082">
    <property type="entry name" value="Peripla_BP_I"/>
</dbReference>
<reference evidence="6" key="1">
    <citation type="submission" date="2017-03" db="EMBL/GenBank/DDBJ databases">
        <authorList>
            <person name="Lund M.B."/>
        </authorList>
    </citation>
    <scope>NUCLEOTIDE SEQUENCE [LARGE SCALE GENOMIC DNA]</scope>
</reference>
<name>A0A2A6FQ24_9MICO</name>
<dbReference type="SMART" id="SM00354">
    <property type="entry name" value="HTH_LACI"/>
    <property type="match status" value="1"/>
</dbReference>
<dbReference type="PROSITE" id="PS50932">
    <property type="entry name" value="HTH_LACI_2"/>
    <property type="match status" value="1"/>
</dbReference>
<dbReference type="Pfam" id="PF13377">
    <property type="entry name" value="Peripla_BP_3"/>
    <property type="match status" value="1"/>
</dbReference>
<dbReference type="Gene3D" id="3.40.50.2300">
    <property type="match status" value="2"/>
</dbReference>
<sequence length="333" mass="35182">MVTVYDVAKAAGLSIASVSRALNNQPGVSQATSQRVAHIAKEMGYEPNDVARSLVGKSTRTIALLVPDIANPFFPELVKSVQAKADENEHVLLLADGAGDRHRVAASMTVLRRKQVDGVIVVATALTVDADELFVDIPTVFLDREGPRLGASVVVNNEAAAFAATTHLIDLGHRRIAHIAGPIDLEVSRQRLAGWRRACSTAGLPSSDDLVVPGNFLEDGGYNVGTHITNPSSACTAVFAANDLSAIGFLAYCADNHLSVPDDISVVGFDGIHLSRYTTPKLTTMAQPIVELGRRAADVLFDLIRGEKSVPRIVLSATLLPGASVASPKAVLQ</sequence>
<dbReference type="AlphaFoldDB" id="A0A2A6FQ24"/>
<dbReference type="GO" id="GO:0000976">
    <property type="term" value="F:transcription cis-regulatory region binding"/>
    <property type="evidence" value="ECO:0007669"/>
    <property type="project" value="TreeGrafter"/>
</dbReference>
<keyword evidence="3" id="KW-0804">Transcription</keyword>
<dbReference type="CDD" id="cd01392">
    <property type="entry name" value="HTH_LacI"/>
    <property type="match status" value="1"/>
</dbReference>
<proteinExistence type="predicted"/>
<evidence type="ECO:0000259" key="4">
    <source>
        <dbReference type="PROSITE" id="PS50932"/>
    </source>
</evidence>
<dbReference type="SUPFAM" id="SSF53822">
    <property type="entry name" value="Periplasmic binding protein-like I"/>
    <property type="match status" value="1"/>
</dbReference>